<dbReference type="AlphaFoldDB" id="A0A9J5ZVS9"/>
<gene>
    <name evidence="1" type="ORF">H5410_016144</name>
</gene>
<reference evidence="1 2" key="1">
    <citation type="submission" date="2020-09" db="EMBL/GenBank/DDBJ databases">
        <title>De no assembly of potato wild relative species, Solanum commersonii.</title>
        <authorList>
            <person name="Cho K."/>
        </authorList>
    </citation>
    <scope>NUCLEOTIDE SEQUENCE [LARGE SCALE GENOMIC DNA]</scope>
    <source>
        <strain evidence="1">LZ3.2</strain>
        <tissue evidence="1">Leaf</tissue>
    </source>
</reference>
<evidence type="ECO:0000313" key="1">
    <source>
        <dbReference type="EMBL" id="KAG5616320.1"/>
    </source>
</evidence>
<protein>
    <submittedName>
        <fullName evidence="1">Uncharacterized protein</fullName>
    </submittedName>
</protein>
<dbReference type="Proteomes" id="UP000824120">
    <property type="component" value="Chromosome 3"/>
</dbReference>
<comment type="caution">
    <text evidence="1">The sequence shown here is derived from an EMBL/GenBank/DDBJ whole genome shotgun (WGS) entry which is preliminary data.</text>
</comment>
<keyword evidence="2" id="KW-1185">Reference proteome</keyword>
<organism evidence="1 2">
    <name type="scientific">Solanum commersonii</name>
    <name type="common">Commerson's wild potato</name>
    <name type="synonym">Commerson's nightshade</name>
    <dbReference type="NCBI Taxonomy" id="4109"/>
    <lineage>
        <taxon>Eukaryota</taxon>
        <taxon>Viridiplantae</taxon>
        <taxon>Streptophyta</taxon>
        <taxon>Embryophyta</taxon>
        <taxon>Tracheophyta</taxon>
        <taxon>Spermatophyta</taxon>
        <taxon>Magnoliopsida</taxon>
        <taxon>eudicotyledons</taxon>
        <taxon>Gunneridae</taxon>
        <taxon>Pentapetalae</taxon>
        <taxon>asterids</taxon>
        <taxon>lamiids</taxon>
        <taxon>Solanales</taxon>
        <taxon>Solanaceae</taxon>
        <taxon>Solanoideae</taxon>
        <taxon>Solaneae</taxon>
        <taxon>Solanum</taxon>
    </lineage>
</organism>
<evidence type="ECO:0000313" key="2">
    <source>
        <dbReference type="Proteomes" id="UP000824120"/>
    </source>
</evidence>
<name>A0A9J5ZVS9_SOLCO</name>
<accession>A0A9J5ZVS9</accession>
<dbReference type="EMBL" id="JACXVP010000003">
    <property type="protein sequence ID" value="KAG5616320.1"/>
    <property type="molecule type" value="Genomic_DNA"/>
</dbReference>
<proteinExistence type="predicted"/>
<sequence length="73" mass="8750">MNSNLITTMRFKPKEDQGNKSALDFEHGDIEPHKIHIPRTTCHDLVSRRLAMRYHITIWYREMKSMFGHVILR</sequence>